<name>A0A8J5SN09_ZIZPA</name>
<evidence type="ECO:0000313" key="3">
    <source>
        <dbReference type="Proteomes" id="UP000729402"/>
    </source>
</evidence>
<protein>
    <submittedName>
        <fullName evidence="2">Uncharacterized protein</fullName>
    </submittedName>
</protein>
<evidence type="ECO:0000313" key="2">
    <source>
        <dbReference type="EMBL" id="KAG8076955.1"/>
    </source>
</evidence>
<feature type="region of interest" description="Disordered" evidence="1">
    <location>
        <begin position="1"/>
        <end position="81"/>
    </location>
</feature>
<feature type="compositionally biased region" description="Pro residues" evidence="1">
    <location>
        <begin position="55"/>
        <end position="65"/>
    </location>
</feature>
<proteinExistence type="predicted"/>
<dbReference type="EMBL" id="JAAALK010000283">
    <property type="protein sequence ID" value="KAG8076955.1"/>
    <property type="molecule type" value="Genomic_DNA"/>
</dbReference>
<feature type="compositionally biased region" description="Basic and acidic residues" evidence="1">
    <location>
        <begin position="18"/>
        <end position="31"/>
    </location>
</feature>
<accession>A0A8J5SN09</accession>
<comment type="caution">
    <text evidence="2">The sequence shown here is derived from an EMBL/GenBank/DDBJ whole genome shotgun (WGS) entry which is preliminary data.</text>
</comment>
<dbReference type="Proteomes" id="UP000729402">
    <property type="component" value="Unassembled WGS sequence"/>
</dbReference>
<reference evidence="2" key="1">
    <citation type="journal article" date="2021" name="bioRxiv">
        <title>Whole Genome Assembly and Annotation of Northern Wild Rice, Zizania palustris L., Supports a Whole Genome Duplication in the Zizania Genus.</title>
        <authorList>
            <person name="Haas M."/>
            <person name="Kono T."/>
            <person name="Macchietto M."/>
            <person name="Millas R."/>
            <person name="McGilp L."/>
            <person name="Shao M."/>
            <person name="Duquette J."/>
            <person name="Hirsch C.N."/>
            <person name="Kimball J."/>
        </authorList>
    </citation>
    <scope>NUCLEOTIDE SEQUENCE</scope>
    <source>
        <tissue evidence="2">Fresh leaf tissue</tissue>
    </source>
</reference>
<keyword evidence="3" id="KW-1185">Reference proteome</keyword>
<reference evidence="2" key="2">
    <citation type="submission" date="2021-02" db="EMBL/GenBank/DDBJ databases">
        <authorList>
            <person name="Kimball J.A."/>
            <person name="Haas M.W."/>
            <person name="Macchietto M."/>
            <person name="Kono T."/>
            <person name="Duquette J."/>
            <person name="Shao M."/>
        </authorList>
    </citation>
    <scope>NUCLEOTIDE SEQUENCE</scope>
    <source>
        <tissue evidence="2">Fresh leaf tissue</tissue>
    </source>
</reference>
<sequence length="81" mass="8915">MRHETNGVAGVGRGWKKRVMEEQDRKEEMHRRGSLGETLPNPPSPSPPAATQRGTPPPPPPPSPPSRRRSAVSLCRLTTQE</sequence>
<dbReference type="AlphaFoldDB" id="A0A8J5SN09"/>
<organism evidence="2 3">
    <name type="scientific">Zizania palustris</name>
    <name type="common">Northern wild rice</name>
    <dbReference type="NCBI Taxonomy" id="103762"/>
    <lineage>
        <taxon>Eukaryota</taxon>
        <taxon>Viridiplantae</taxon>
        <taxon>Streptophyta</taxon>
        <taxon>Embryophyta</taxon>
        <taxon>Tracheophyta</taxon>
        <taxon>Spermatophyta</taxon>
        <taxon>Magnoliopsida</taxon>
        <taxon>Liliopsida</taxon>
        <taxon>Poales</taxon>
        <taxon>Poaceae</taxon>
        <taxon>BOP clade</taxon>
        <taxon>Oryzoideae</taxon>
        <taxon>Oryzeae</taxon>
        <taxon>Zizaniinae</taxon>
        <taxon>Zizania</taxon>
    </lineage>
</organism>
<evidence type="ECO:0000256" key="1">
    <source>
        <dbReference type="SAM" id="MobiDB-lite"/>
    </source>
</evidence>
<gene>
    <name evidence="2" type="ORF">GUJ93_ZPchr0006g41280</name>
</gene>